<sequence length="58" mass="6624">MKYKDKIINNQNKAIENQINSMTAYGIDGFSITPIHKETIGNKDIEADIKSDKEILRD</sequence>
<protein>
    <recommendedName>
        <fullName evidence="3">Glycosyl hydrolase family 13 catalytic domain-containing protein</fullName>
    </recommendedName>
</protein>
<evidence type="ECO:0008006" key="3">
    <source>
        <dbReference type="Google" id="ProtNLM"/>
    </source>
</evidence>
<dbReference type="Proteomes" id="UP001623661">
    <property type="component" value="Unassembled WGS sequence"/>
</dbReference>
<reference evidence="1 2" key="1">
    <citation type="submission" date="2024-11" db="EMBL/GenBank/DDBJ databases">
        <authorList>
            <person name="Heng Y.C."/>
            <person name="Lim A.C.H."/>
            <person name="Lee J.K.Y."/>
            <person name="Kittelmann S."/>
        </authorList>
    </citation>
    <scope>NUCLEOTIDE SEQUENCE [LARGE SCALE GENOMIC DNA]</scope>
    <source>
        <strain evidence="1 2">WILCCON 0202</strain>
    </source>
</reference>
<keyword evidence="2" id="KW-1185">Reference proteome</keyword>
<dbReference type="RefSeq" id="WP_406764937.1">
    <property type="nucleotide sequence ID" value="NZ_JBJHZY010000001.1"/>
</dbReference>
<gene>
    <name evidence="1" type="ORF">ACJDUH_09605</name>
</gene>
<comment type="caution">
    <text evidence="1">The sequence shown here is derived from an EMBL/GenBank/DDBJ whole genome shotgun (WGS) entry which is preliminary data.</text>
</comment>
<accession>A0ABW8TUZ1</accession>
<evidence type="ECO:0000313" key="1">
    <source>
        <dbReference type="EMBL" id="MFL0268361.1"/>
    </source>
</evidence>
<evidence type="ECO:0000313" key="2">
    <source>
        <dbReference type="Proteomes" id="UP001623661"/>
    </source>
</evidence>
<organism evidence="1 2">
    <name type="scientific">Candidatus Clostridium radicumherbarum</name>
    <dbReference type="NCBI Taxonomy" id="3381662"/>
    <lineage>
        <taxon>Bacteria</taxon>
        <taxon>Bacillati</taxon>
        <taxon>Bacillota</taxon>
        <taxon>Clostridia</taxon>
        <taxon>Eubacteriales</taxon>
        <taxon>Clostridiaceae</taxon>
        <taxon>Clostridium</taxon>
    </lineage>
</organism>
<name>A0ABW8TUZ1_9CLOT</name>
<dbReference type="EMBL" id="JBJHZY010000001">
    <property type="protein sequence ID" value="MFL0268361.1"/>
    <property type="molecule type" value="Genomic_DNA"/>
</dbReference>
<proteinExistence type="predicted"/>